<feature type="domain" description="Recombinase" evidence="2">
    <location>
        <begin position="182"/>
        <end position="341"/>
    </location>
</feature>
<dbReference type="Pfam" id="PF13408">
    <property type="entry name" value="Zn_ribbon_recom"/>
    <property type="match status" value="1"/>
</dbReference>
<evidence type="ECO:0000256" key="1">
    <source>
        <dbReference type="SAM" id="MobiDB-lite"/>
    </source>
</evidence>
<sequence>MGRQEDTPRGSHRRCPEPADGLRFAFYGRTSTIDHQDPETSKAWQMEVASETIAGHGHIVKVFFDAGQSRRGAWRDRPAAAELLAALRDPNRGFDAIIVGEYERAFAGDQLPRLLALFRRHGVQVWLPESGEAIDMDNPEHRALVKMLGGQSLREVVRARHRAMASMRVQTLEGRFLGGRAPYGYRLVESGTHPRLADARRGRMTYRLEADPETAPVVRWLFAERRAGRSVDSLVRDLNDRGVPCPAAHDSDRNTHRTRRRWTAETVTVILQNPRYTGWQIWNRQGVDHDHTTPADRRRRRMVKRNPTDRWVVSRQRAHTPLVSEQDFVAVQRLRTRRATTTGETREYLFAGLLHCGTCDRRLDSHWVNGRAGYRCRHGHTGPRTDDRPATLYLREDRLITRIGRALHLPAAASPRTVAQRIRANQAVVVCRADTVTIDGTLAAPTREKENPTEPVHYAGTNPMG</sequence>
<dbReference type="PROSITE" id="PS51737">
    <property type="entry name" value="RECOMBINASE_DNA_BIND"/>
    <property type="match status" value="1"/>
</dbReference>
<keyword evidence="4" id="KW-1185">Reference proteome</keyword>
<evidence type="ECO:0000313" key="4">
    <source>
        <dbReference type="Proteomes" id="UP000552097"/>
    </source>
</evidence>
<gene>
    <name evidence="3" type="ORF">F4560_003338</name>
</gene>
<dbReference type="PANTHER" id="PTHR30461">
    <property type="entry name" value="DNA-INVERTASE FROM LAMBDOID PROPHAGE"/>
    <property type="match status" value="1"/>
</dbReference>
<protein>
    <submittedName>
        <fullName evidence="3">DNA invertase Pin-like site-specific DNA recombinase</fullName>
    </submittedName>
</protein>
<dbReference type="Gene3D" id="3.40.50.1390">
    <property type="entry name" value="Resolvase, N-terminal catalytic domain"/>
    <property type="match status" value="1"/>
</dbReference>
<dbReference type="InterPro" id="IPR050639">
    <property type="entry name" value="SSR_resolvase"/>
</dbReference>
<dbReference type="RefSeq" id="WP_246477823.1">
    <property type="nucleotide sequence ID" value="NZ_JACHMO010000001.1"/>
</dbReference>
<dbReference type="GO" id="GO:0003677">
    <property type="term" value="F:DNA binding"/>
    <property type="evidence" value="ECO:0007669"/>
    <property type="project" value="InterPro"/>
</dbReference>
<dbReference type="Pfam" id="PF07508">
    <property type="entry name" value="Recombinase"/>
    <property type="match status" value="1"/>
</dbReference>
<comment type="caution">
    <text evidence="3">The sequence shown here is derived from an EMBL/GenBank/DDBJ whole genome shotgun (WGS) entry which is preliminary data.</text>
</comment>
<dbReference type="Gene3D" id="3.90.1750.20">
    <property type="entry name" value="Putative Large Serine Recombinase, Chain B, Domain 2"/>
    <property type="match status" value="1"/>
</dbReference>
<dbReference type="SUPFAM" id="SSF53041">
    <property type="entry name" value="Resolvase-like"/>
    <property type="match status" value="1"/>
</dbReference>
<organism evidence="3 4">
    <name type="scientific">Saccharothrix ecbatanensis</name>
    <dbReference type="NCBI Taxonomy" id="1105145"/>
    <lineage>
        <taxon>Bacteria</taxon>
        <taxon>Bacillati</taxon>
        <taxon>Actinomycetota</taxon>
        <taxon>Actinomycetes</taxon>
        <taxon>Pseudonocardiales</taxon>
        <taxon>Pseudonocardiaceae</taxon>
        <taxon>Saccharothrix</taxon>
    </lineage>
</organism>
<accession>A0A7W9HK35</accession>
<name>A0A7W9HK35_9PSEU</name>
<evidence type="ECO:0000313" key="3">
    <source>
        <dbReference type="EMBL" id="MBB5803570.1"/>
    </source>
</evidence>
<dbReference type="InterPro" id="IPR011109">
    <property type="entry name" value="DNA_bind_recombinase_dom"/>
</dbReference>
<dbReference type="AlphaFoldDB" id="A0A7W9HK35"/>
<dbReference type="SMART" id="SM00857">
    <property type="entry name" value="Resolvase"/>
    <property type="match status" value="1"/>
</dbReference>
<dbReference type="InterPro" id="IPR038109">
    <property type="entry name" value="DNA_bind_recomb_sf"/>
</dbReference>
<dbReference type="InterPro" id="IPR006119">
    <property type="entry name" value="Resolv_N"/>
</dbReference>
<dbReference type="PANTHER" id="PTHR30461:SF23">
    <property type="entry name" value="DNA RECOMBINASE-RELATED"/>
    <property type="match status" value="1"/>
</dbReference>
<dbReference type="InterPro" id="IPR036162">
    <property type="entry name" value="Resolvase-like_N_sf"/>
</dbReference>
<evidence type="ECO:0000259" key="2">
    <source>
        <dbReference type="PROSITE" id="PS51737"/>
    </source>
</evidence>
<proteinExistence type="predicted"/>
<dbReference type="InterPro" id="IPR025827">
    <property type="entry name" value="Zn_ribbon_recom_dom"/>
</dbReference>
<dbReference type="EMBL" id="JACHMO010000001">
    <property type="protein sequence ID" value="MBB5803570.1"/>
    <property type="molecule type" value="Genomic_DNA"/>
</dbReference>
<feature type="region of interest" description="Disordered" evidence="1">
    <location>
        <begin position="446"/>
        <end position="465"/>
    </location>
</feature>
<dbReference type="Proteomes" id="UP000552097">
    <property type="component" value="Unassembled WGS sequence"/>
</dbReference>
<dbReference type="GO" id="GO:0000150">
    <property type="term" value="F:DNA strand exchange activity"/>
    <property type="evidence" value="ECO:0007669"/>
    <property type="project" value="InterPro"/>
</dbReference>
<reference evidence="3 4" key="1">
    <citation type="submission" date="2020-08" db="EMBL/GenBank/DDBJ databases">
        <title>Sequencing the genomes of 1000 actinobacteria strains.</title>
        <authorList>
            <person name="Klenk H.-P."/>
        </authorList>
    </citation>
    <scope>NUCLEOTIDE SEQUENCE [LARGE SCALE GENOMIC DNA]</scope>
    <source>
        <strain evidence="3 4">DSM 45486</strain>
    </source>
</reference>
<dbReference type="Pfam" id="PF00239">
    <property type="entry name" value="Resolvase"/>
    <property type="match status" value="1"/>
</dbReference>